<evidence type="ECO:0000259" key="3">
    <source>
        <dbReference type="Pfam" id="PF00849"/>
    </source>
</evidence>
<dbReference type="KEGG" id="olu:OSTLU_32641"/>
<accession>A4S075</accession>
<dbReference type="InterPro" id="IPR011990">
    <property type="entry name" value="TPR-like_helical_dom_sf"/>
</dbReference>
<evidence type="ECO:0000256" key="1">
    <source>
        <dbReference type="ARBA" id="ARBA00010876"/>
    </source>
</evidence>
<keyword evidence="5" id="KW-1185">Reference proteome</keyword>
<evidence type="ECO:0000313" key="4">
    <source>
        <dbReference type="EMBL" id="ABO96987.1"/>
    </source>
</evidence>
<dbReference type="EMBL" id="CP000587">
    <property type="protein sequence ID" value="ABO96987.1"/>
    <property type="molecule type" value="Genomic_DNA"/>
</dbReference>
<dbReference type="CDD" id="cd02869">
    <property type="entry name" value="PseudoU_synth_RluA_like"/>
    <property type="match status" value="1"/>
</dbReference>
<reference evidence="4 5" key="1">
    <citation type="journal article" date="2007" name="Proc. Natl. Acad. Sci. U.S.A.">
        <title>The tiny eukaryote Ostreococcus provides genomic insights into the paradox of plankton speciation.</title>
        <authorList>
            <person name="Palenik B."/>
            <person name="Grimwood J."/>
            <person name="Aerts A."/>
            <person name="Rouze P."/>
            <person name="Salamov A."/>
            <person name="Putnam N."/>
            <person name="Dupont C."/>
            <person name="Jorgensen R."/>
            <person name="Derelle E."/>
            <person name="Rombauts S."/>
            <person name="Zhou K."/>
            <person name="Otillar R."/>
            <person name="Merchant S.S."/>
            <person name="Podell S."/>
            <person name="Gaasterland T."/>
            <person name="Napoli C."/>
            <person name="Gendler K."/>
            <person name="Manuell A."/>
            <person name="Tai V."/>
            <person name="Vallon O."/>
            <person name="Piganeau G."/>
            <person name="Jancek S."/>
            <person name="Heijde M."/>
            <person name="Jabbari K."/>
            <person name="Bowler C."/>
            <person name="Lohr M."/>
            <person name="Robbens S."/>
            <person name="Werner G."/>
            <person name="Dubchak I."/>
            <person name="Pazour G.J."/>
            <person name="Ren Q."/>
            <person name="Paulsen I."/>
            <person name="Delwiche C."/>
            <person name="Schmutz J."/>
            <person name="Rokhsar D."/>
            <person name="Van de Peer Y."/>
            <person name="Moreau H."/>
            <person name="Grigoriev I.V."/>
        </authorList>
    </citation>
    <scope>NUCLEOTIDE SEQUENCE [LARGE SCALE GENOMIC DNA]</scope>
    <source>
        <strain evidence="4 5">CCE9901</strain>
    </source>
</reference>
<dbReference type="InterPro" id="IPR006145">
    <property type="entry name" value="PsdUridine_synth_RsuA/RluA"/>
</dbReference>
<proteinExistence type="inferred from homology"/>
<dbReference type="Gene3D" id="3.30.2350.10">
    <property type="entry name" value="Pseudouridine synthase"/>
    <property type="match status" value="1"/>
</dbReference>
<dbReference type="AlphaFoldDB" id="A4S075"/>
<dbReference type="RefSeq" id="XP_001418694.1">
    <property type="nucleotide sequence ID" value="XM_001418657.1"/>
</dbReference>
<dbReference type="GO" id="GO:0000455">
    <property type="term" value="P:enzyme-directed rRNA pseudouridine synthesis"/>
    <property type="evidence" value="ECO:0007669"/>
    <property type="project" value="TreeGrafter"/>
</dbReference>
<feature type="domain" description="Pseudouridine synthase RsuA/RluA-like" evidence="3">
    <location>
        <begin position="110"/>
        <end position="251"/>
    </location>
</feature>
<comment type="similarity">
    <text evidence="1">Belongs to the pseudouridine synthase RluA family.</text>
</comment>
<dbReference type="InterPro" id="IPR020103">
    <property type="entry name" value="PsdUridine_synth_cat_dom_sf"/>
</dbReference>
<gene>
    <name evidence="4" type="ORF">OSTLU_32641</name>
</gene>
<dbReference type="GO" id="GO:0009982">
    <property type="term" value="F:pseudouridine synthase activity"/>
    <property type="evidence" value="ECO:0007669"/>
    <property type="project" value="InterPro"/>
</dbReference>
<dbReference type="GeneID" id="5002977"/>
<dbReference type="Pfam" id="PF00849">
    <property type="entry name" value="PseudoU_synth_2"/>
    <property type="match status" value="1"/>
</dbReference>
<name>A4S075_OSTLU</name>
<dbReference type="eggNOG" id="KOG1919">
    <property type="taxonomic scope" value="Eukaryota"/>
</dbReference>
<protein>
    <recommendedName>
        <fullName evidence="3">Pseudouridine synthase RsuA/RluA-like domain-containing protein</fullName>
    </recommendedName>
</protein>
<dbReference type="STRING" id="436017.A4S075"/>
<dbReference type="SUPFAM" id="SSF55120">
    <property type="entry name" value="Pseudouridine synthase"/>
    <property type="match status" value="1"/>
</dbReference>
<organism evidence="4 5">
    <name type="scientific">Ostreococcus lucimarinus (strain CCE9901)</name>
    <dbReference type="NCBI Taxonomy" id="436017"/>
    <lineage>
        <taxon>Eukaryota</taxon>
        <taxon>Viridiplantae</taxon>
        <taxon>Chlorophyta</taxon>
        <taxon>Mamiellophyceae</taxon>
        <taxon>Mamiellales</taxon>
        <taxon>Bathycoccaceae</taxon>
        <taxon>Ostreococcus</taxon>
    </lineage>
</organism>
<dbReference type="InterPro" id="IPR050188">
    <property type="entry name" value="RluA_PseudoU_synthase"/>
</dbReference>
<dbReference type="PANTHER" id="PTHR21600:SF44">
    <property type="entry name" value="RIBOSOMAL LARGE SUBUNIT PSEUDOURIDINE SYNTHASE D"/>
    <property type="match status" value="1"/>
</dbReference>
<feature type="region of interest" description="Disordered" evidence="2">
    <location>
        <begin position="74"/>
        <end position="94"/>
    </location>
</feature>
<dbReference type="Gramene" id="ABO96987">
    <property type="protein sequence ID" value="ABO96987"/>
    <property type="gene ID" value="OSTLU_32641"/>
</dbReference>
<sequence>MAAAKARGDAATAFNAAISAYNRMGMSESCVALMEMMRDALDVAPDVVTYALCASALTREGRLRDAEATLERASEALRRGTRPNRKQKKRAKNDDEWSMVVLRDSDGIAAVVKPAGVLTHPVEGGGSELTLMDAALSRFDGQLSDLNGLDKRGIVSRLDKPTSGVVLLAKNNASHAELLTQFYQRCVVKQYCALLDGTLPASGSESTPLDGRSATSEYEVMETFIGPSWSYSLVRVEPKSGRKHQIRRHMALLGAPLVGDPLYRTARTKQINPNPPECVLKALSVGKPGTIFWLHASAVEYSGMPNGERIVVSAPLPSAFETLLASLRAGARDE</sequence>
<dbReference type="GO" id="GO:0003723">
    <property type="term" value="F:RNA binding"/>
    <property type="evidence" value="ECO:0007669"/>
    <property type="project" value="InterPro"/>
</dbReference>
<dbReference type="OMA" id="ACEVEFE"/>
<dbReference type="Gene3D" id="1.25.40.10">
    <property type="entry name" value="Tetratricopeptide repeat domain"/>
    <property type="match status" value="1"/>
</dbReference>
<dbReference type="Proteomes" id="UP000001568">
    <property type="component" value="Chromosome 7"/>
</dbReference>
<feature type="compositionally biased region" description="Basic residues" evidence="2">
    <location>
        <begin position="79"/>
        <end position="91"/>
    </location>
</feature>
<dbReference type="HOGENOM" id="CLU_051745_0_0_1"/>
<evidence type="ECO:0000313" key="5">
    <source>
        <dbReference type="Proteomes" id="UP000001568"/>
    </source>
</evidence>
<evidence type="ECO:0000256" key="2">
    <source>
        <dbReference type="SAM" id="MobiDB-lite"/>
    </source>
</evidence>
<dbReference type="OrthoDB" id="498383at2759"/>
<dbReference type="PANTHER" id="PTHR21600">
    <property type="entry name" value="MITOCHONDRIAL RNA PSEUDOURIDINE SYNTHASE"/>
    <property type="match status" value="1"/>
</dbReference>